<keyword evidence="6" id="KW-1185">Reference proteome</keyword>
<dbReference type="Pfam" id="PF02359">
    <property type="entry name" value="CDC48_N"/>
    <property type="match status" value="1"/>
</dbReference>
<accession>A0A1J4KEG7</accession>
<dbReference type="InterPro" id="IPR050168">
    <property type="entry name" value="AAA_ATPase_domain"/>
</dbReference>
<feature type="compositionally biased region" description="Basic residues" evidence="3">
    <location>
        <begin position="967"/>
        <end position="977"/>
    </location>
</feature>
<dbReference type="RefSeq" id="XP_068362546.1">
    <property type="nucleotide sequence ID" value="XM_068502097.1"/>
</dbReference>
<dbReference type="InterPro" id="IPR003959">
    <property type="entry name" value="ATPase_AAA_core"/>
</dbReference>
<dbReference type="PANTHER" id="PTHR23077:SF171">
    <property type="entry name" value="NUCLEAR VALOSIN-CONTAINING PROTEIN-LIKE"/>
    <property type="match status" value="1"/>
</dbReference>
<dbReference type="SUPFAM" id="SSF52540">
    <property type="entry name" value="P-loop containing nucleoside triphosphate hydrolases"/>
    <property type="match status" value="1"/>
</dbReference>
<reference evidence="5" key="1">
    <citation type="submission" date="2016-10" db="EMBL/GenBank/DDBJ databases">
        <authorList>
            <person name="Benchimol M."/>
            <person name="Almeida L.G."/>
            <person name="Vasconcelos A.T."/>
            <person name="Perreira-Neves A."/>
            <person name="Rosa I.A."/>
            <person name="Tasca T."/>
            <person name="Bogo M.R."/>
            <person name="de Souza W."/>
        </authorList>
    </citation>
    <scope>NUCLEOTIDE SEQUENCE [LARGE SCALE GENOMIC DNA]</scope>
    <source>
        <strain evidence="5">K</strain>
    </source>
</reference>
<evidence type="ECO:0000256" key="1">
    <source>
        <dbReference type="ARBA" id="ARBA00022741"/>
    </source>
</evidence>
<keyword evidence="1" id="KW-0547">Nucleotide-binding</keyword>
<dbReference type="GO" id="GO:0097352">
    <property type="term" value="P:autophagosome maturation"/>
    <property type="evidence" value="ECO:0007669"/>
    <property type="project" value="TreeGrafter"/>
</dbReference>
<evidence type="ECO:0000259" key="4">
    <source>
        <dbReference type="SMART" id="SM01073"/>
    </source>
</evidence>
<dbReference type="VEuPathDB" id="TrichDB:TRFO_21628"/>
<dbReference type="Gene3D" id="2.40.40.20">
    <property type="match status" value="1"/>
</dbReference>
<dbReference type="OrthoDB" id="10586381at2759"/>
<feature type="compositionally biased region" description="Acidic residues" evidence="3">
    <location>
        <begin position="567"/>
        <end position="578"/>
    </location>
</feature>
<organism evidence="5 6">
    <name type="scientific">Tritrichomonas foetus</name>
    <dbReference type="NCBI Taxonomy" id="1144522"/>
    <lineage>
        <taxon>Eukaryota</taxon>
        <taxon>Metamonada</taxon>
        <taxon>Parabasalia</taxon>
        <taxon>Tritrichomonadida</taxon>
        <taxon>Tritrichomonadidae</taxon>
        <taxon>Tritrichomonas</taxon>
    </lineage>
</organism>
<dbReference type="Proteomes" id="UP000179807">
    <property type="component" value="Unassembled WGS sequence"/>
</dbReference>
<feature type="compositionally biased region" description="Basic residues" evidence="3">
    <location>
        <begin position="596"/>
        <end position="614"/>
    </location>
</feature>
<dbReference type="GO" id="GO:0005829">
    <property type="term" value="C:cytosol"/>
    <property type="evidence" value="ECO:0007669"/>
    <property type="project" value="TreeGrafter"/>
</dbReference>
<feature type="compositionally biased region" description="Basic and acidic residues" evidence="3">
    <location>
        <begin position="804"/>
        <end position="853"/>
    </location>
</feature>
<dbReference type="InterPro" id="IPR003338">
    <property type="entry name" value="CDC4_N-term_subdom"/>
</dbReference>
<dbReference type="GO" id="GO:0016887">
    <property type="term" value="F:ATP hydrolysis activity"/>
    <property type="evidence" value="ECO:0007669"/>
    <property type="project" value="InterPro"/>
</dbReference>
<dbReference type="GO" id="GO:0051228">
    <property type="term" value="P:mitotic spindle disassembly"/>
    <property type="evidence" value="ECO:0007669"/>
    <property type="project" value="TreeGrafter"/>
</dbReference>
<feature type="compositionally biased region" description="Low complexity" evidence="3">
    <location>
        <begin position="579"/>
        <end position="595"/>
    </location>
</feature>
<dbReference type="SMART" id="SM01073">
    <property type="entry name" value="CDC48_N"/>
    <property type="match status" value="1"/>
</dbReference>
<feature type="compositionally biased region" description="Basic and acidic residues" evidence="3">
    <location>
        <begin position="978"/>
        <end position="999"/>
    </location>
</feature>
<dbReference type="SUPFAM" id="SSF54585">
    <property type="entry name" value="Cdc48 domain 2-like"/>
    <property type="match status" value="1"/>
</dbReference>
<protein>
    <recommendedName>
        <fullName evidence="4">CDC48 N-terminal subdomain domain-containing protein</fullName>
    </recommendedName>
</protein>
<proteinExistence type="predicted"/>
<dbReference type="SUPFAM" id="SSF50692">
    <property type="entry name" value="ADC-like"/>
    <property type="match status" value="1"/>
</dbReference>
<dbReference type="Pfam" id="PF02933">
    <property type="entry name" value="CDC48_2"/>
    <property type="match status" value="1"/>
</dbReference>
<dbReference type="AlphaFoldDB" id="A0A1J4KEG7"/>
<dbReference type="InterPro" id="IPR029067">
    <property type="entry name" value="CDC48_domain_2-like_sf"/>
</dbReference>
<feature type="compositionally biased region" description="Basic residues" evidence="3">
    <location>
        <begin position="1012"/>
        <end position="1022"/>
    </location>
</feature>
<dbReference type="GO" id="GO:0005524">
    <property type="term" value="F:ATP binding"/>
    <property type="evidence" value="ECO:0007669"/>
    <property type="project" value="UniProtKB-KW"/>
</dbReference>
<sequence>MSFDDPSILIVDRLPLPDDYRVFVHPTKLGELKFKNGTFVEIRSENNKTVCAQVHAVSESCSYGCIQIGRALRINLQCYLGQRVQIKRARDCDTAECVVLAPIEDTISNITGTYADILFRSAINFDNLPLKKNQIIPVFALNRVIEFKVVITQPTNTVVVDNIDVIACRNTTVSRGNSPRFDKVCYDDIGGLNFTLKKIRQVIEIPLLQPKLYRSFNLPAVKNILITANSGCGKTLISQAIRNETPANYLRIDCYNLLTKTVEEAIAFLLKSIDEVVSNQPSIVYFDDFDVVASPEINEDSNPDSRISNALCSAIKRMRAEKSIVVIASARDDSRIRKDIKAKFDRKINILYPISDEKLSIIRTIVHRYSIRPNTTVDDIAATLVGKSSAQLTQACLRSLAKPIADLAARKDKENDKDKDKNEPVELSINQLRQITISPLQTNDDDDLFEDTSFDNPKKYKVSRENNTEAFDKMSKQEQIYDPEYECYNNYAQPEKPKQPLDFEFINMFENEPPYNEGMVDNDRKRYTYDDENDYYSDDYDRKRPPSKNRNRNTKNIKNKRNRYNDDDYYSDYYEYSDDYPPSRNNKKSAPSKPKQNSKQKPSRRNGKAVGKKGKNYEYYSDEYYSDYYSDDEGDCPRKKQPITNKQSQNEKPKRKVDPFVSKDDISQFPSKKATGFPTKKGDLVNPFAEKEKSTPLNIPTKKKPVLAAEDDSEKNEAPNNKPTKNPFGNNSNNSDNIRKKKNNRVNDYSSDDEKPKQQPTKKKQSKIQNDYSDDEVKKPARKNPFLGNRKRIMIDDDGSEQDEQPKSRNPTRKDPFSKDLEKHDPFNNNSKDDTGSSDDETPKTKPSKEKKSSNKKAKRNVDDYSDPSDEENIRKTKNVKNNNPFRKSRQVDDESESEDEKPNSRKKPNTKNPFAKKNSNKRNPFASKSNSDSDDDDDDDEPPRRATKKKHFVDEDSDDDFDEKKRKNPKKNSSKRRQIDSDEEKNERSQKKNRKAVDDSSDYSDEPQPKRINKKKKNPFA</sequence>
<dbReference type="Gene3D" id="1.10.8.60">
    <property type="match status" value="1"/>
</dbReference>
<feature type="compositionally biased region" description="Acidic residues" evidence="3">
    <location>
        <begin position="620"/>
        <end position="634"/>
    </location>
</feature>
<feature type="region of interest" description="Disordered" evidence="3">
    <location>
        <begin position="440"/>
        <end position="459"/>
    </location>
</feature>
<dbReference type="InterPro" id="IPR009010">
    <property type="entry name" value="Asp_de-COase-like_dom_sf"/>
</dbReference>
<feature type="region of interest" description="Disordered" evidence="3">
    <location>
        <begin position="512"/>
        <end position="1022"/>
    </location>
</feature>
<evidence type="ECO:0000256" key="2">
    <source>
        <dbReference type="ARBA" id="ARBA00022840"/>
    </source>
</evidence>
<dbReference type="Gene3D" id="3.40.50.300">
    <property type="entry name" value="P-loop containing nucleotide triphosphate hydrolases"/>
    <property type="match status" value="1"/>
</dbReference>
<dbReference type="EMBL" id="MLAK01000639">
    <property type="protein sequence ID" value="OHT09410.1"/>
    <property type="molecule type" value="Genomic_DNA"/>
</dbReference>
<dbReference type="InterPro" id="IPR004201">
    <property type="entry name" value="Cdc48_dom2"/>
</dbReference>
<feature type="domain" description="CDC48 N-terminal subdomain" evidence="4">
    <location>
        <begin position="8"/>
        <end position="92"/>
    </location>
</feature>
<dbReference type="Pfam" id="PF00004">
    <property type="entry name" value="AAA"/>
    <property type="match status" value="1"/>
</dbReference>
<evidence type="ECO:0000256" key="3">
    <source>
        <dbReference type="SAM" id="MobiDB-lite"/>
    </source>
</evidence>
<evidence type="ECO:0000313" key="6">
    <source>
        <dbReference type="Proteomes" id="UP000179807"/>
    </source>
</evidence>
<dbReference type="GO" id="GO:0031593">
    <property type="term" value="F:polyubiquitin modification-dependent protein binding"/>
    <property type="evidence" value="ECO:0007669"/>
    <property type="project" value="TreeGrafter"/>
</dbReference>
<feature type="compositionally biased region" description="Low complexity" evidence="3">
    <location>
        <begin position="725"/>
        <end position="736"/>
    </location>
</feature>
<feature type="compositionally biased region" description="Acidic residues" evidence="3">
    <location>
        <begin position="933"/>
        <end position="942"/>
    </location>
</feature>
<comment type="caution">
    <text evidence="5">The sequence shown here is derived from an EMBL/GenBank/DDBJ whole genome shotgun (WGS) entry which is preliminary data.</text>
</comment>
<feature type="compositionally biased region" description="Acidic residues" evidence="3">
    <location>
        <begin position="443"/>
        <end position="453"/>
    </location>
</feature>
<evidence type="ECO:0000313" key="5">
    <source>
        <dbReference type="EMBL" id="OHT09410.1"/>
    </source>
</evidence>
<feature type="compositionally biased region" description="Basic and acidic residues" evidence="3">
    <location>
        <begin position="649"/>
        <end position="666"/>
    </location>
</feature>
<dbReference type="GO" id="GO:0030970">
    <property type="term" value="P:retrograde protein transport, ER to cytosol"/>
    <property type="evidence" value="ECO:0007669"/>
    <property type="project" value="TreeGrafter"/>
</dbReference>
<dbReference type="GO" id="GO:0034098">
    <property type="term" value="C:VCP-NPL4-UFD1 AAA ATPase complex"/>
    <property type="evidence" value="ECO:0007669"/>
    <property type="project" value="TreeGrafter"/>
</dbReference>
<gene>
    <name evidence="5" type="ORF">TRFO_21628</name>
</gene>
<dbReference type="Gene3D" id="3.10.330.10">
    <property type="match status" value="1"/>
</dbReference>
<name>A0A1J4KEG7_9EUKA</name>
<dbReference type="PANTHER" id="PTHR23077">
    <property type="entry name" value="AAA-FAMILY ATPASE"/>
    <property type="match status" value="1"/>
</dbReference>
<keyword evidence="2" id="KW-0067">ATP-binding</keyword>
<feature type="compositionally biased region" description="Basic residues" evidence="3">
    <location>
        <begin position="545"/>
        <end position="562"/>
    </location>
</feature>
<dbReference type="InterPro" id="IPR027417">
    <property type="entry name" value="P-loop_NTPase"/>
</dbReference>
<dbReference type="GeneID" id="94836801"/>
<dbReference type="GO" id="GO:0005634">
    <property type="term" value="C:nucleus"/>
    <property type="evidence" value="ECO:0007669"/>
    <property type="project" value="TreeGrafter"/>
</dbReference>